<keyword evidence="3" id="KW-1185">Reference proteome</keyword>
<dbReference type="SUPFAM" id="SSF56935">
    <property type="entry name" value="Porins"/>
    <property type="match status" value="1"/>
</dbReference>
<feature type="domain" description="Outer membrane protein beta-barrel" evidence="1">
    <location>
        <begin position="466"/>
        <end position="910"/>
    </location>
</feature>
<evidence type="ECO:0000313" key="2">
    <source>
        <dbReference type="EMBL" id="MVT10292.1"/>
    </source>
</evidence>
<dbReference type="EMBL" id="WRXN01000008">
    <property type="protein sequence ID" value="MVT10292.1"/>
    <property type="molecule type" value="Genomic_DNA"/>
</dbReference>
<organism evidence="2 3">
    <name type="scientific">Chitinophaga tropicalis</name>
    <dbReference type="NCBI Taxonomy" id="2683588"/>
    <lineage>
        <taxon>Bacteria</taxon>
        <taxon>Pseudomonadati</taxon>
        <taxon>Bacteroidota</taxon>
        <taxon>Chitinophagia</taxon>
        <taxon>Chitinophagales</taxon>
        <taxon>Chitinophagaceae</taxon>
        <taxon>Chitinophaga</taxon>
    </lineage>
</organism>
<proteinExistence type="predicted"/>
<dbReference type="InterPro" id="IPR008969">
    <property type="entry name" value="CarboxyPept-like_regulatory"/>
</dbReference>
<name>A0A7K1U7G3_9BACT</name>
<evidence type="ECO:0000313" key="3">
    <source>
        <dbReference type="Proteomes" id="UP000461730"/>
    </source>
</evidence>
<dbReference type="Pfam" id="PF13620">
    <property type="entry name" value="CarboxypepD_reg"/>
    <property type="match status" value="1"/>
</dbReference>
<reference evidence="2 3" key="1">
    <citation type="submission" date="2019-12" db="EMBL/GenBank/DDBJ databases">
        <title>Chitinophaga sp. strain ysch24 (GDMCC 1.1355), whole genome shotgun sequence.</title>
        <authorList>
            <person name="Zhang X."/>
        </authorList>
    </citation>
    <scope>NUCLEOTIDE SEQUENCE [LARGE SCALE GENOMIC DNA]</scope>
    <source>
        <strain evidence="3">ysch24</strain>
    </source>
</reference>
<gene>
    <name evidence="2" type="ORF">GO493_18615</name>
</gene>
<evidence type="ECO:0000259" key="1">
    <source>
        <dbReference type="Pfam" id="PF14905"/>
    </source>
</evidence>
<accession>A0A7K1U7G3</accession>
<dbReference type="Pfam" id="PF14905">
    <property type="entry name" value="OMP_b-brl_3"/>
    <property type="match status" value="1"/>
</dbReference>
<comment type="caution">
    <text evidence="2">The sequence shown here is derived from an EMBL/GenBank/DDBJ whole genome shotgun (WGS) entry which is preliminary data.</text>
</comment>
<dbReference type="AlphaFoldDB" id="A0A7K1U7G3"/>
<dbReference type="InterPro" id="IPR041700">
    <property type="entry name" value="OMP_b-brl_3"/>
</dbReference>
<dbReference type="SUPFAM" id="SSF49464">
    <property type="entry name" value="Carboxypeptidase regulatory domain-like"/>
    <property type="match status" value="1"/>
</dbReference>
<dbReference type="Proteomes" id="UP000461730">
    <property type="component" value="Unassembled WGS sequence"/>
</dbReference>
<dbReference type="Gene3D" id="2.60.40.1120">
    <property type="entry name" value="Carboxypeptidase-like, regulatory domain"/>
    <property type="match status" value="1"/>
</dbReference>
<protein>
    <submittedName>
        <fullName evidence="2">Outer membrane beta-barrel protein</fullName>
    </submittedName>
</protein>
<sequence>MPLTQEIMALFLKIILLANTCINYSYMFRTPILFSLIFFLLFLSQVKAQKSGRITGIVQESAQHTPVQHATVSVINSSDSVLVSYRLTDARGRFSFNNLPAGKQLTIQVNAWQYSMLKKQLTLEDNQQDIDLGIFTLEQKVNRLDTFTVSSIRPPVLVRKDTIEFNAEYFRTLPGAVLEDLLKKLPGVQVSSSGVSVNGKKVSRILVDGKVFFGSDLTIAGKNLPSDIIEAIQVMDDREFAISNPDVREGETPQVINLKLKKGSKTRPLGRFYGGAGTEGRYEIGGILNYFRDTIQASLLGYGNNINRTGFNPDEARLISKFESGGLGGNDAGVQTSAGAGVNLNKTFRNGLIANLQYFYGKADNRLDQLMNRNQVLEEGALISRSDLAYTDRKYNHRVNGRLEYNIDKTTKLIVQPSVLFSGSRYQSASHLLTSDQAGTDINRSDNSQDQKTDNITYNVGALLSHDFKKKGHSLNVTLEVNDVDNRNNHLTAAYNQFFQPEDSTSILNQKRHTGVETLNGYLYASYNNPLTEKIALYAILNISYWDKTNNLSTYWGNTIKDPSLSEKVNQLGIGTISTIGIEYKLKNGLLLRPGISMNTLYMRNRFITYPDFNRQLNFLSPALIVRYKSVGLNYSRTAQAPDMSYLQPVPDNTDPVYINKGNPELLPTRTDNLGLGFYSYDTRRKMNYNFTLRGSLRHNSVVSSRNIDSNGIQVNMPVNADRTYLFYSSGTIGKDFKNTDRQIGINLGYSAQYERSELVLNQQHIKTRQLTVGPTVGLQLNLHDKIEFNQRYSLNINTSGYDDGYLPDQHFTSHLTATELIIRFTRHFVFDTKYDMIMNQQMTGFNSNIRLWNMGATFLFMKKDRLQLKLSVNDLLKSNVNRYRVIEQNYTLDAQYNNLGRFFMATLNYRIF</sequence>